<accession>A0AAD3SIP2</accession>
<dbReference type="GO" id="GO:0043565">
    <property type="term" value="F:sequence-specific DNA binding"/>
    <property type="evidence" value="ECO:0007669"/>
    <property type="project" value="TreeGrafter"/>
</dbReference>
<evidence type="ECO:0000313" key="9">
    <source>
        <dbReference type="EMBL" id="GMH11963.1"/>
    </source>
</evidence>
<sequence>MNKIIDYQLSSSDGATNELGMNDELLLLGEMNFDHLIDLLRSENSICENMEENLQFFTGMTTPAIGDLFHFASPTVSMGMEEGEGGGGGAEENGVAVSKKEKVVDRSRTLISERRRRGRMKEKLYALRALVPNITKMDRASIIGDAVLYVKELQAQAKKLKAEIAELQSSISEAGNKCKAGIVHENSITTIVSDSNAHAAMCRIIIQVAVSQVGEREFYVRVVSSKGQGVAVSLYRALESLTNFLVQSSNLTTAPDSFIFTSTLIVDKERRGDTSLSEMKMWIKGALLSHGFQFQTA</sequence>
<keyword evidence="10" id="KW-1185">Reference proteome</keyword>
<feature type="coiled-coil region" evidence="7">
    <location>
        <begin position="150"/>
        <end position="177"/>
    </location>
</feature>
<dbReference type="InterPro" id="IPR036638">
    <property type="entry name" value="HLH_DNA-bd_sf"/>
</dbReference>
<evidence type="ECO:0000256" key="6">
    <source>
        <dbReference type="ARBA" id="ARBA00023242"/>
    </source>
</evidence>
<evidence type="ECO:0000256" key="4">
    <source>
        <dbReference type="ARBA" id="ARBA00023125"/>
    </source>
</evidence>
<keyword evidence="3" id="KW-0805">Transcription regulation</keyword>
<evidence type="ECO:0000256" key="1">
    <source>
        <dbReference type="ARBA" id="ARBA00004123"/>
    </source>
</evidence>
<keyword evidence="6" id="KW-0539">Nucleus</keyword>
<dbReference type="Gene3D" id="4.10.280.10">
    <property type="entry name" value="Helix-loop-helix DNA-binding domain"/>
    <property type="match status" value="1"/>
</dbReference>
<organism evidence="9 10">
    <name type="scientific">Nepenthes gracilis</name>
    <name type="common">Slender pitcher plant</name>
    <dbReference type="NCBI Taxonomy" id="150966"/>
    <lineage>
        <taxon>Eukaryota</taxon>
        <taxon>Viridiplantae</taxon>
        <taxon>Streptophyta</taxon>
        <taxon>Embryophyta</taxon>
        <taxon>Tracheophyta</taxon>
        <taxon>Spermatophyta</taxon>
        <taxon>Magnoliopsida</taxon>
        <taxon>eudicotyledons</taxon>
        <taxon>Gunneridae</taxon>
        <taxon>Pentapetalae</taxon>
        <taxon>Caryophyllales</taxon>
        <taxon>Nepenthaceae</taxon>
        <taxon>Nepenthes</taxon>
    </lineage>
</organism>
<dbReference type="FunFam" id="4.10.280.10:FF:000096">
    <property type="entry name" value="Basic helix-loop-helix (BHLH) DNA-binding superfamily protein"/>
    <property type="match status" value="1"/>
</dbReference>
<dbReference type="EMBL" id="BSYO01000011">
    <property type="protein sequence ID" value="GMH11963.1"/>
    <property type="molecule type" value="Genomic_DNA"/>
</dbReference>
<comment type="subunit">
    <text evidence="2">Homodimer.</text>
</comment>
<comment type="subcellular location">
    <subcellularLocation>
        <location evidence="1">Nucleus</location>
    </subcellularLocation>
</comment>
<evidence type="ECO:0000256" key="2">
    <source>
        <dbReference type="ARBA" id="ARBA00011738"/>
    </source>
</evidence>
<evidence type="ECO:0000256" key="3">
    <source>
        <dbReference type="ARBA" id="ARBA00023015"/>
    </source>
</evidence>
<dbReference type="SMART" id="SM00353">
    <property type="entry name" value="HLH"/>
    <property type="match status" value="1"/>
</dbReference>
<reference evidence="9" key="1">
    <citation type="submission" date="2023-05" db="EMBL/GenBank/DDBJ databases">
        <title>Nepenthes gracilis genome sequencing.</title>
        <authorList>
            <person name="Fukushima K."/>
        </authorList>
    </citation>
    <scope>NUCLEOTIDE SEQUENCE</scope>
    <source>
        <strain evidence="9">SING2019-196</strain>
    </source>
</reference>
<dbReference type="GO" id="GO:0005634">
    <property type="term" value="C:nucleus"/>
    <property type="evidence" value="ECO:0007669"/>
    <property type="project" value="UniProtKB-SubCell"/>
</dbReference>
<dbReference type="PANTHER" id="PTHR31945:SF17">
    <property type="entry name" value="TRANSCRIPTION FACTOR FER-LIKE IRON DEFICIENCY-INDUCED TRANSCRIPTION FACTOR"/>
    <property type="match status" value="1"/>
</dbReference>
<dbReference type="PROSITE" id="PS50888">
    <property type="entry name" value="BHLH"/>
    <property type="match status" value="1"/>
</dbReference>
<dbReference type="SUPFAM" id="SSF47459">
    <property type="entry name" value="HLH, helix-loop-helix DNA-binding domain"/>
    <property type="match status" value="1"/>
</dbReference>
<dbReference type="AlphaFoldDB" id="A0AAD3SIP2"/>
<dbReference type="Proteomes" id="UP001279734">
    <property type="component" value="Unassembled WGS sequence"/>
</dbReference>
<gene>
    <name evidence="9" type="ORF">Nepgr_013804</name>
</gene>
<dbReference type="GO" id="GO:0003700">
    <property type="term" value="F:DNA-binding transcription factor activity"/>
    <property type="evidence" value="ECO:0007669"/>
    <property type="project" value="TreeGrafter"/>
</dbReference>
<feature type="domain" description="BHLH" evidence="8">
    <location>
        <begin position="104"/>
        <end position="153"/>
    </location>
</feature>
<keyword evidence="5" id="KW-0804">Transcription</keyword>
<evidence type="ECO:0000256" key="5">
    <source>
        <dbReference type="ARBA" id="ARBA00023163"/>
    </source>
</evidence>
<name>A0AAD3SIP2_NEPGR</name>
<dbReference type="Pfam" id="PF00010">
    <property type="entry name" value="HLH"/>
    <property type="match status" value="1"/>
</dbReference>
<dbReference type="InterPro" id="IPR011598">
    <property type="entry name" value="bHLH_dom"/>
</dbReference>
<keyword evidence="7" id="KW-0175">Coiled coil</keyword>
<comment type="caution">
    <text evidence="9">The sequence shown here is derived from an EMBL/GenBank/DDBJ whole genome shotgun (WGS) entry which is preliminary data.</text>
</comment>
<proteinExistence type="predicted"/>
<dbReference type="InterPro" id="IPR051358">
    <property type="entry name" value="TF_AMS/ICE1/BHLH6-like"/>
</dbReference>
<protein>
    <recommendedName>
        <fullName evidence="8">BHLH domain-containing protein</fullName>
    </recommendedName>
</protein>
<evidence type="ECO:0000259" key="8">
    <source>
        <dbReference type="PROSITE" id="PS50888"/>
    </source>
</evidence>
<evidence type="ECO:0000313" key="10">
    <source>
        <dbReference type="Proteomes" id="UP001279734"/>
    </source>
</evidence>
<evidence type="ECO:0000256" key="7">
    <source>
        <dbReference type="SAM" id="Coils"/>
    </source>
</evidence>
<dbReference type="PANTHER" id="PTHR31945">
    <property type="entry name" value="TRANSCRIPTION FACTOR SCREAM2-RELATED"/>
    <property type="match status" value="1"/>
</dbReference>
<keyword evidence="4" id="KW-0238">DNA-binding</keyword>
<dbReference type="GO" id="GO:0046983">
    <property type="term" value="F:protein dimerization activity"/>
    <property type="evidence" value="ECO:0007669"/>
    <property type="project" value="InterPro"/>
</dbReference>